<accession>A0ABV8CJA2</accession>
<sequence length="263" mass="30735">MRGTLRQLFIAWLILWWSGAGAAVTAVPVRLGYANQPFEPYQRGYGEQQEVPPGLAVDLIVDTARELGIRLKIDRMPLRRLVQETRYGGLQGAFSFSYSPERLGYLAYPMTHDGEIDGNKALFAVDYYFFTRPGFDTHLLALGPQALAHYRVGVLKDSAAAQYLDALHIHYDAARTAELNLEKLRRGRLDMVLGPEEPTLRQIRELGWSREIRRSSRPLFHWNYFLVFKREFYQQNWPLCEAWWRQIQQRRDSVIQERMPLYR</sequence>
<dbReference type="Gene3D" id="3.40.190.10">
    <property type="entry name" value="Periplasmic binding protein-like II"/>
    <property type="match status" value="2"/>
</dbReference>
<organism evidence="1 2">
    <name type="scientific">Pseudaeromonas sharmana</name>
    <dbReference type="NCBI Taxonomy" id="328412"/>
    <lineage>
        <taxon>Bacteria</taxon>
        <taxon>Pseudomonadati</taxon>
        <taxon>Pseudomonadota</taxon>
        <taxon>Gammaproteobacteria</taxon>
        <taxon>Aeromonadales</taxon>
        <taxon>Aeromonadaceae</taxon>
        <taxon>Pseudaeromonas</taxon>
    </lineage>
</organism>
<proteinExistence type="predicted"/>
<protein>
    <submittedName>
        <fullName evidence="1">Substrate-binding periplasmic protein</fullName>
    </submittedName>
</protein>
<comment type="caution">
    <text evidence="1">The sequence shown here is derived from an EMBL/GenBank/DDBJ whole genome shotgun (WGS) entry which is preliminary data.</text>
</comment>
<reference evidence="2" key="1">
    <citation type="journal article" date="2019" name="Int. J. Syst. Evol. Microbiol.">
        <title>The Global Catalogue of Microorganisms (GCM) 10K type strain sequencing project: providing services to taxonomists for standard genome sequencing and annotation.</title>
        <authorList>
            <consortium name="The Broad Institute Genomics Platform"/>
            <consortium name="The Broad Institute Genome Sequencing Center for Infectious Disease"/>
            <person name="Wu L."/>
            <person name="Ma J."/>
        </authorList>
    </citation>
    <scope>NUCLEOTIDE SEQUENCE [LARGE SCALE GENOMIC DNA]</scope>
    <source>
        <strain evidence="2">CCUG 54939</strain>
    </source>
</reference>
<evidence type="ECO:0000313" key="1">
    <source>
        <dbReference type="EMBL" id="MFC3912270.1"/>
    </source>
</evidence>
<gene>
    <name evidence="1" type="ORF">ACFOSS_02170</name>
</gene>
<dbReference type="EMBL" id="JBHSAF010000001">
    <property type="protein sequence ID" value="MFC3912270.1"/>
    <property type="molecule type" value="Genomic_DNA"/>
</dbReference>
<evidence type="ECO:0000313" key="2">
    <source>
        <dbReference type="Proteomes" id="UP001595692"/>
    </source>
</evidence>
<dbReference type="RefSeq" id="WP_377150373.1">
    <property type="nucleotide sequence ID" value="NZ_JBHSAF010000001.1"/>
</dbReference>
<keyword evidence="2" id="KW-1185">Reference proteome</keyword>
<dbReference type="Proteomes" id="UP001595692">
    <property type="component" value="Unassembled WGS sequence"/>
</dbReference>
<dbReference type="SUPFAM" id="SSF53850">
    <property type="entry name" value="Periplasmic binding protein-like II"/>
    <property type="match status" value="1"/>
</dbReference>
<name>A0ABV8CJA2_9GAMM</name>